<proteinExistence type="predicted"/>
<dbReference type="EMBL" id="PEXW01000002">
    <property type="protein sequence ID" value="PIS41061.1"/>
    <property type="molecule type" value="Genomic_DNA"/>
</dbReference>
<evidence type="ECO:0008006" key="4">
    <source>
        <dbReference type="Google" id="ProtNLM"/>
    </source>
</evidence>
<evidence type="ECO:0000313" key="3">
    <source>
        <dbReference type="Proteomes" id="UP000236845"/>
    </source>
</evidence>
<protein>
    <recommendedName>
        <fullName evidence="4">DUF948 domain-containing protein</fullName>
    </recommendedName>
</protein>
<organism evidence="2 3">
    <name type="scientific">Candidatus Kerfeldbacteria bacterium CG08_land_8_20_14_0_20_43_14</name>
    <dbReference type="NCBI Taxonomy" id="2014246"/>
    <lineage>
        <taxon>Bacteria</taxon>
        <taxon>Candidatus Kerfeldiibacteriota</taxon>
    </lineage>
</organism>
<dbReference type="Proteomes" id="UP000236845">
    <property type="component" value="Unassembled WGS sequence"/>
</dbReference>
<comment type="caution">
    <text evidence="2">The sequence shown here is derived from an EMBL/GenBank/DDBJ whole genome shotgun (WGS) entry which is preliminary data.</text>
</comment>
<accession>A0A2H0YRD2</accession>
<feature type="transmembrane region" description="Helical" evidence="1">
    <location>
        <begin position="6"/>
        <end position="30"/>
    </location>
</feature>
<keyword evidence="1" id="KW-1133">Transmembrane helix</keyword>
<keyword evidence="1" id="KW-0812">Transmembrane</keyword>
<keyword evidence="1" id="KW-0472">Membrane</keyword>
<reference evidence="3" key="1">
    <citation type="submission" date="2017-09" db="EMBL/GenBank/DDBJ databases">
        <title>Depth-based differentiation of microbial function through sediment-hosted aquifers and enrichment of novel symbionts in the deep terrestrial subsurface.</title>
        <authorList>
            <person name="Probst A.J."/>
            <person name="Ladd B."/>
            <person name="Jarett J.K."/>
            <person name="Geller-Mcgrath D.E."/>
            <person name="Sieber C.M.K."/>
            <person name="Emerson J.B."/>
            <person name="Anantharaman K."/>
            <person name="Thomas B.C."/>
            <person name="Malmstrom R."/>
            <person name="Stieglmeier M."/>
            <person name="Klingl A."/>
            <person name="Woyke T."/>
            <person name="Ryan C.M."/>
            <person name="Banfield J.F."/>
        </authorList>
    </citation>
    <scope>NUCLEOTIDE SEQUENCE [LARGE SCALE GENOMIC DNA]</scope>
</reference>
<name>A0A2H0YRD2_9BACT</name>
<evidence type="ECO:0000313" key="2">
    <source>
        <dbReference type="EMBL" id="PIS41061.1"/>
    </source>
</evidence>
<dbReference type="AlphaFoldDB" id="A0A2H0YRD2"/>
<sequence length="106" mass="11696">MNTGDILNIVIAIVLLAVGGFTVWLLYYLVQIVKTVNKAIQEFRKMIESVHQRLDHLGEILDTIQSKVSSSASAIASIVKVVGEVAGMVQNRRAKKKAAKVEENFE</sequence>
<evidence type="ECO:0000256" key="1">
    <source>
        <dbReference type="SAM" id="Phobius"/>
    </source>
</evidence>
<gene>
    <name evidence="2" type="ORF">COT26_00140</name>
</gene>